<keyword evidence="10" id="KW-1185">Reference proteome</keyword>
<dbReference type="GO" id="GO:0005886">
    <property type="term" value="C:plasma membrane"/>
    <property type="evidence" value="ECO:0007669"/>
    <property type="project" value="UniProtKB-SubCell"/>
</dbReference>
<protein>
    <submittedName>
        <fullName evidence="9">TRAP transporter large permease</fullName>
    </submittedName>
</protein>
<dbReference type="InterPro" id="IPR010656">
    <property type="entry name" value="DctM"/>
</dbReference>
<evidence type="ECO:0000256" key="2">
    <source>
        <dbReference type="ARBA" id="ARBA00022475"/>
    </source>
</evidence>
<evidence type="ECO:0000256" key="7">
    <source>
        <dbReference type="SAM" id="Phobius"/>
    </source>
</evidence>
<evidence type="ECO:0000256" key="6">
    <source>
        <dbReference type="ARBA" id="ARBA00023136"/>
    </source>
</evidence>
<dbReference type="InterPro" id="IPR004681">
    <property type="entry name" value="TRAP_DctM"/>
</dbReference>
<proteinExistence type="predicted"/>
<feature type="domain" description="TRAP C4-dicarboxylate transport system permease DctM subunit" evidence="8">
    <location>
        <begin position="11"/>
        <end position="424"/>
    </location>
</feature>
<feature type="transmembrane region" description="Helical" evidence="7">
    <location>
        <begin position="60"/>
        <end position="79"/>
    </location>
</feature>
<dbReference type="NCBIfam" id="TIGR00786">
    <property type="entry name" value="dctM"/>
    <property type="match status" value="1"/>
</dbReference>
<keyword evidence="6 7" id="KW-0472">Membrane</keyword>
<evidence type="ECO:0000256" key="4">
    <source>
        <dbReference type="ARBA" id="ARBA00022692"/>
    </source>
</evidence>
<dbReference type="EMBL" id="JACXAI010000014">
    <property type="protein sequence ID" value="MBD1380999.1"/>
    <property type="molecule type" value="Genomic_DNA"/>
</dbReference>
<organism evidence="9 10">
    <name type="scientific">Metabacillus arenae</name>
    <dbReference type="NCBI Taxonomy" id="2771434"/>
    <lineage>
        <taxon>Bacteria</taxon>
        <taxon>Bacillati</taxon>
        <taxon>Bacillota</taxon>
        <taxon>Bacilli</taxon>
        <taxon>Bacillales</taxon>
        <taxon>Bacillaceae</taxon>
        <taxon>Metabacillus</taxon>
    </lineage>
</organism>
<dbReference type="RefSeq" id="WP_191158592.1">
    <property type="nucleotide sequence ID" value="NZ_JACXAI010000014.1"/>
</dbReference>
<feature type="transmembrane region" description="Helical" evidence="7">
    <location>
        <begin position="141"/>
        <end position="165"/>
    </location>
</feature>
<feature type="transmembrane region" description="Helical" evidence="7">
    <location>
        <begin position="248"/>
        <end position="266"/>
    </location>
</feature>
<feature type="transmembrane region" description="Helical" evidence="7">
    <location>
        <begin position="339"/>
        <end position="357"/>
    </location>
</feature>
<evidence type="ECO:0000256" key="1">
    <source>
        <dbReference type="ARBA" id="ARBA00004429"/>
    </source>
</evidence>
<keyword evidence="2" id="KW-1003">Cell membrane</keyword>
<sequence length="433" mass="47068">MSVEMIGFLALILVLILIFLRVPVTISMLLVSFLGIYFLRGFAPLNTAIHTIIWNQSFSYLLTTIPMFILMGEFIYMSGISQEIFNMFRKWFGRLKGGLGISTVGASAMFAAASGSSVATTGTIGVMALKEMQKYGYSNSLASGTIAAGGTLGILIPPSTSFIIYGMLTEQSIGRLLIAGIVPGILLTIFFMLTVYLSIMLQPNLAAEGERVPLKEKFKSLSKVIWIMIVFLVVIGGMYMGWFSPTEAAGVGAVSTFLIALFRRKMTRDLFIASVSRTLSTTGFIFAIILGSFLLNYLLTITRVPILIADFLTSSSLSPLMILILIILMYIILGALMDALAMIVVTIPIVIPVIQALGYDLVWFGVIIVLVIELALITPPIGMNIFVLKGIAPDLKIGEIFLGASRFIIAIVVLITILIIFPELALFLPDRVG</sequence>
<keyword evidence="5 7" id="KW-1133">Transmembrane helix</keyword>
<feature type="transmembrane region" description="Helical" evidence="7">
    <location>
        <begin position="99"/>
        <end position="129"/>
    </location>
</feature>
<dbReference type="AlphaFoldDB" id="A0A926NCI9"/>
<feature type="transmembrane region" description="Helical" evidence="7">
    <location>
        <begin position="311"/>
        <end position="332"/>
    </location>
</feature>
<feature type="transmembrane region" description="Helical" evidence="7">
    <location>
        <begin position="6"/>
        <end position="39"/>
    </location>
</feature>
<feature type="transmembrane region" description="Helical" evidence="7">
    <location>
        <begin position="400"/>
        <end position="421"/>
    </location>
</feature>
<dbReference type="PIRSF" id="PIRSF006066">
    <property type="entry name" value="HI0050"/>
    <property type="match status" value="1"/>
</dbReference>
<feature type="transmembrane region" description="Helical" evidence="7">
    <location>
        <begin position="278"/>
        <end position="299"/>
    </location>
</feature>
<feature type="transmembrane region" description="Helical" evidence="7">
    <location>
        <begin position="177"/>
        <end position="199"/>
    </location>
</feature>
<comment type="caution">
    <text evidence="9">The sequence shown here is derived from an EMBL/GenBank/DDBJ whole genome shotgun (WGS) entry which is preliminary data.</text>
</comment>
<evidence type="ECO:0000313" key="10">
    <source>
        <dbReference type="Proteomes" id="UP000626844"/>
    </source>
</evidence>
<gene>
    <name evidence="9" type="ORF">IC621_12220</name>
</gene>
<keyword evidence="4 7" id="KW-0812">Transmembrane</keyword>
<evidence type="ECO:0000313" key="9">
    <source>
        <dbReference type="EMBL" id="MBD1380999.1"/>
    </source>
</evidence>
<dbReference type="PANTHER" id="PTHR33362:SF5">
    <property type="entry name" value="C4-DICARBOXYLATE TRAP TRANSPORTER LARGE PERMEASE PROTEIN DCTM"/>
    <property type="match status" value="1"/>
</dbReference>
<dbReference type="PANTHER" id="PTHR33362">
    <property type="entry name" value="SIALIC ACID TRAP TRANSPORTER PERMEASE PROTEIN SIAT-RELATED"/>
    <property type="match status" value="1"/>
</dbReference>
<name>A0A926NCI9_9BACI</name>
<accession>A0A926NCI9</accession>
<evidence type="ECO:0000256" key="5">
    <source>
        <dbReference type="ARBA" id="ARBA00022989"/>
    </source>
</evidence>
<comment type="subcellular location">
    <subcellularLocation>
        <location evidence="1">Cell inner membrane</location>
        <topology evidence="1">Multi-pass membrane protein</topology>
    </subcellularLocation>
</comment>
<reference evidence="9" key="1">
    <citation type="submission" date="2020-09" db="EMBL/GenBank/DDBJ databases">
        <title>A novel bacterium of genus Bacillus, isolated from South China Sea.</title>
        <authorList>
            <person name="Huang H."/>
            <person name="Mo K."/>
            <person name="Hu Y."/>
        </authorList>
    </citation>
    <scope>NUCLEOTIDE SEQUENCE</scope>
    <source>
        <strain evidence="9">IB182487</strain>
    </source>
</reference>
<feature type="transmembrane region" description="Helical" evidence="7">
    <location>
        <begin position="363"/>
        <end position="388"/>
    </location>
</feature>
<evidence type="ECO:0000259" key="8">
    <source>
        <dbReference type="Pfam" id="PF06808"/>
    </source>
</evidence>
<feature type="transmembrane region" description="Helical" evidence="7">
    <location>
        <begin position="220"/>
        <end position="242"/>
    </location>
</feature>
<dbReference type="Proteomes" id="UP000626844">
    <property type="component" value="Unassembled WGS sequence"/>
</dbReference>
<evidence type="ECO:0000256" key="3">
    <source>
        <dbReference type="ARBA" id="ARBA00022519"/>
    </source>
</evidence>
<dbReference type="Pfam" id="PF06808">
    <property type="entry name" value="DctM"/>
    <property type="match status" value="1"/>
</dbReference>
<keyword evidence="3" id="KW-0997">Cell inner membrane</keyword>
<dbReference type="GO" id="GO:0022857">
    <property type="term" value="F:transmembrane transporter activity"/>
    <property type="evidence" value="ECO:0007669"/>
    <property type="project" value="TreeGrafter"/>
</dbReference>